<evidence type="ECO:0000313" key="2">
    <source>
        <dbReference type="EMBL" id="CEK47850.1"/>
    </source>
</evidence>
<evidence type="ECO:0000256" key="1">
    <source>
        <dbReference type="SAM" id="MobiDB-lite"/>
    </source>
</evidence>
<accession>A0A0B6XX31</accession>
<reference evidence="2" key="1">
    <citation type="submission" date="2014-12" db="EMBL/GenBank/DDBJ databases">
        <title>Insight into the proteome of Arion vulgaris.</title>
        <authorList>
            <person name="Aradska J."/>
            <person name="Bulat T."/>
            <person name="Smidak R."/>
            <person name="Sarate P."/>
            <person name="Gangsoo J."/>
            <person name="Sialana F."/>
            <person name="Bilban M."/>
            <person name="Lubec G."/>
        </authorList>
    </citation>
    <scope>NUCLEOTIDE SEQUENCE</scope>
    <source>
        <tissue evidence="2">Skin</tissue>
    </source>
</reference>
<gene>
    <name evidence="2" type="primary">ORF2435</name>
</gene>
<protein>
    <submittedName>
        <fullName evidence="2">Uncharacterized protein</fullName>
    </submittedName>
</protein>
<proteinExistence type="predicted"/>
<dbReference type="EMBL" id="HACG01000985">
    <property type="protein sequence ID" value="CEK47850.1"/>
    <property type="molecule type" value="Transcribed_RNA"/>
</dbReference>
<organism evidence="2">
    <name type="scientific">Arion vulgaris</name>
    <dbReference type="NCBI Taxonomy" id="1028688"/>
    <lineage>
        <taxon>Eukaryota</taxon>
        <taxon>Metazoa</taxon>
        <taxon>Spiralia</taxon>
        <taxon>Lophotrochozoa</taxon>
        <taxon>Mollusca</taxon>
        <taxon>Gastropoda</taxon>
        <taxon>Heterobranchia</taxon>
        <taxon>Euthyneura</taxon>
        <taxon>Panpulmonata</taxon>
        <taxon>Eupulmonata</taxon>
        <taxon>Stylommatophora</taxon>
        <taxon>Helicina</taxon>
        <taxon>Arionoidea</taxon>
        <taxon>Arionidae</taxon>
        <taxon>Arion</taxon>
    </lineage>
</organism>
<name>A0A0B6XX31_9EUPU</name>
<sequence>MAGQVMQSQIHRTGSAKWNHPRPLSVVHPMSQQSLDLDLTITGTSTPGLAQEASRIIKWPPEHLQRPD</sequence>
<feature type="non-terminal residue" evidence="2">
    <location>
        <position position="68"/>
    </location>
</feature>
<feature type="compositionally biased region" description="Polar residues" evidence="1">
    <location>
        <begin position="1"/>
        <end position="12"/>
    </location>
</feature>
<feature type="region of interest" description="Disordered" evidence="1">
    <location>
        <begin position="1"/>
        <end position="24"/>
    </location>
</feature>
<dbReference type="AlphaFoldDB" id="A0A0B6XX31"/>